<organism evidence="1">
    <name type="scientific">Eucalyptus grandis</name>
    <name type="common">Flooded gum</name>
    <dbReference type="NCBI Taxonomy" id="71139"/>
    <lineage>
        <taxon>Eukaryota</taxon>
        <taxon>Viridiplantae</taxon>
        <taxon>Streptophyta</taxon>
        <taxon>Embryophyta</taxon>
        <taxon>Tracheophyta</taxon>
        <taxon>Spermatophyta</taxon>
        <taxon>Magnoliopsida</taxon>
        <taxon>eudicotyledons</taxon>
        <taxon>Gunneridae</taxon>
        <taxon>Pentapetalae</taxon>
        <taxon>rosids</taxon>
        <taxon>malvids</taxon>
        <taxon>Myrtales</taxon>
        <taxon>Myrtaceae</taxon>
        <taxon>Myrtoideae</taxon>
        <taxon>Eucalypteae</taxon>
        <taxon>Eucalyptus</taxon>
    </lineage>
</organism>
<protein>
    <submittedName>
        <fullName evidence="1">Uncharacterized protein</fullName>
    </submittedName>
</protein>
<dbReference type="AlphaFoldDB" id="A0A059A586"/>
<sequence>MASIFAGRPSSKVSRALPVVPSLHWRPIALSMTTHHPPPVVSLSLSSRLIHLSAALVRDSTLVIRCSTLWANLIQRLSKSRHLSPGIAVVKALHYHRQSLSFSVHSPNQGRIQKLIQVVVGFFA</sequence>
<accession>A0A059A586</accession>
<dbReference type="Gramene" id="KCW49287">
    <property type="protein sequence ID" value="KCW49287"/>
    <property type="gene ID" value="EUGRSUZ_K02845"/>
</dbReference>
<dbReference type="EMBL" id="KK198763">
    <property type="protein sequence ID" value="KCW49287.1"/>
    <property type="molecule type" value="Genomic_DNA"/>
</dbReference>
<gene>
    <name evidence="1" type="ORF">EUGRSUZ_K02845</name>
</gene>
<evidence type="ECO:0000313" key="1">
    <source>
        <dbReference type="EMBL" id="KCW49287.1"/>
    </source>
</evidence>
<reference evidence="1" key="1">
    <citation type="submission" date="2013-07" db="EMBL/GenBank/DDBJ databases">
        <title>The genome of Eucalyptus grandis.</title>
        <authorList>
            <person name="Schmutz J."/>
            <person name="Hayes R."/>
            <person name="Myburg A."/>
            <person name="Tuskan G."/>
            <person name="Grattapaglia D."/>
            <person name="Rokhsar D.S."/>
        </authorList>
    </citation>
    <scope>NUCLEOTIDE SEQUENCE</scope>
    <source>
        <tissue evidence="1">Leaf extractions</tissue>
    </source>
</reference>
<proteinExistence type="predicted"/>
<dbReference type="InParanoid" id="A0A059A586"/>
<name>A0A059A586_EUCGR</name>